<feature type="domain" description="Methyltransferase" evidence="2">
    <location>
        <begin position="49"/>
        <end position="174"/>
    </location>
</feature>
<dbReference type="GO" id="GO:0003838">
    <property type="term" value="F:sterol 24-C-methyltransferase activity"/>
    <property type="evidence" value="ECO:0007669"/>
    <property type="project" value="TreeGrafter"/>
</dbReference>
<dbReference type="RefSeq" id="WP_092874084.1">
    <property type="nucleotide sequence ID" value="NZ_FOJY01000020.1"/>
</dbReference>
<dbReference type="STRING" id="1120918.SAMN05216249_12029"/>
<dbReference type="Gene3D" id="3.40.50.150">
    <property type="entry name" value="Vaccinia Virus protein VP39"/>
    <property type="match status" value="1"/>
</dbReference>
<evidence type="ECO:0000313" key="4">
    <source>
        <dbReference type="Proteomes" id="UP000198838"/>
    </source>
</evidence>
<keyword evidence="1 3" id="KW-0808">Transferase</keyword>
<keyword evidence="4" id="KW-1185">Reference proteome</keyword>
<gene>
    <name evidence="3" type="ORF">SAMN05216249_12029</name>
</gene>
<reference evidence="3 4" key="1">
    <citation type="submission" date="2016-10" db="EMBL/GenBank/DDBJ databases">
        <authorList>
            <person name="de Groot N.N."/>
        </authorList>
    </citation>
    <scope>NUCLEOTIDE SEQUENCE [LARGE SCALE GENOMIC DNA]</scope>
    <source>
        <strain evidence="3 4">DSM 5522</strain>
    </source>
</reference>
<protein>
    <submittedName>
        <fullName evidence="3">Methyltransferase domain-containing protein</fullName>
    </submittedName>
</protein>
<dbReference type="PANTHER" id="PTHR44068:SF1">
    <property type="entry name" value="HYPOTHETICAL LOC100005854"/>
    <property type="match status" value="1"/>
</dbReference>
<dbReference type="GO" id="GO:0016126">
    <property type="term" value="P:sterol biosynthetic process"/>
    <property type="evidence" value="ECO:0007669"/>
    <property type="project" value="TreeGrafter"/>
</dbReference>
<accession>A0A1I1A2D7</accession>
<dbReference type="AlphaFoldDB" id="A0A1I1A2D7"/>
<proteinExistence type="predicted"/>
<dbReference type="InterPro" id="IPR029063">
    <property type="entry name" value="SAM-dependent_MTases_sf"/>
</dbReference>
<dbReference type="GO" id="GO:0032259">
    <property type="term" value="P:methylation"/>
    <property type="evidence" value="ECO:0007669"/>
    <property type="project" value="UniProtKB-KW"/>
</dbReference>
<keyword evidence="3" id="KW-0489">Methyltransferase</keyword>
<name>A0A1I1A2D7_9FIRM</name>
<evidence type="ECO:0000259" key="2">
    <source>
        <dbReference type="Pfam" id="PF13847"/>
    </source>
</evidence>
<evidence type="ECO:0000313" key="3">
    <source>
        <dbReference type="EMBL" id="SFB32101.1"/>
    </source>
</evidence>
<sequence>MGIFKNFVSQTRKPEGFLGKMMVNGMNGGHGKMADWGMSHLMSIKPREIVELGCGGGRNAGELLKKYPDAKVTAIDYSEVSVGIATEYNAQAIKSGRCNVQKGDVSSLALPKEKFDLATAFETIYFWPGLEKCFFQVAKVLKPGAVFMIVNESDGMDETSLKYEKIIDGMKCHTIDEIEEALKSAGFSKVKSDHHKDKPWITVIAKK</sequence>
<dbReference type="EMBL" id="FOJY01000020">
    <property type="protein sequence ID" value="SFB32101.1"/>
    <property type="molecule type" value="Genomic_DNA"/>
</dbReference>
<dbReference type="InterPro" id="IPR050447">
    <property type="entry name" value="Erg6_SMT_methyltransf"/>
</dbReference>
<dbReference type="OrthoDB" id="9772751at2"/>
<dbReference type="Proteomes" id="UP000198838">
    <property type="component" value="Unassembled WGS sequence"/>
</dbReference>
<dbReference type="CDD" id="cd02440">
    <property type="entry name" value="AdoMet_MTases"/>
    <property type="match status" value="1"/>
</dbReference>
<dbReference type="PANTHER" id="PTHR44068">
    <property type="entry name" value="ZGC:194242"/>
    <property type="match status" value="1"/>
</dbReference>
<organism evidence="3 4">
    <name type="scientific">Acetitomaculum ruminis DSM 5522</name>
    <dbReference type="NCBI Taxonomy" id="1120918"/>
    <lineage>
        <taxon>Bacteria</taxon>
        <taxon>Bacillati</taxon>
        <taxon>Bacillota</taxon>
        <taxon>Clostridia</taxon>
        <taxon>Lachnospirales</taxon>
        <taxon>Lachnospiraceae</taxon>
        <taxon>Acetitomaculum</taxon>
    </lineage>
</organism>
<dbReference type="Pfam" id="PF13847">
    <property type="entry name" value="Methyltransf_31"/>
    <property type="match status" value="1"/>
</dbReference>
<dbReference type="SUPFAM" id="SSF53335">
    <property type="entry name" value="S-adenosyl-L-methionine-dependent methyltransferases"/>
    <property type="match status" value="1"/>
</dbReference>
<dbReference type="InterPro" id="IPR025714">
    <property type="entry name" value="Methyltranfer_dom"/>
</dbReference>
<evidence type="ECO:0000256" key="1">
    <source>
        <dbReference type="ARBA" id="ARBA00022679"/>
    </source>
</evidence>